<dbReference type="HOGENOM" id="CLU_013985_15_0_6"/>
<dbReference type="RefSeq" id="WP_023273290.1">
    <property type="nucleotide sequence ID" value="NZ_KI530723.1"/>
</dbReference>
<dbReference type="PANTHER" id="PTHR43441">
    <property type="entry name" value="RIBOSOMAL-PROTEIN-SERINE ACETYLTRANSFERASE"/>
    <property type="match status" value="1"/>
</dbReference>
<dbReference type="InterPro" id="IPR016181">
    <property type="entry name" value="Acyl_CoA_acyltransferase"/>
</dbReference>
<dbReference type="Proteomes" id="UP000023785">
    <property type="component" value="Unassembled WGS sequence"/>
</dbReference>
<dbReference type="InterPro" id="IPR051908">
    <property type="entry name" value="Ribosomal_N-acetyltransferase"/>
</dbReference>
<dbReference type="AlphaFoldDB" id="V2TLX3"/>
<feature type="domain" description="N-acetyltransferase" evidence="1">
    <location>
        <begin position="16"/>
        <end position="170"/>
    </location>
</feature>
<dbReference type="STRING" id="1392540.P256_01670"/>
<name>V2TLX3_9GAMM</name>
<dbReference type="SUPFAM" id="SSF55729">
    <property type="entry name" value="Acyl-CoA N-acyltransferases (Nat)"/>
    <property type="match status" value="1"/>
</dbReference>
<sequence>MPLRNNVEVRSDKVILRVFSFTDADEAFDAITPGIAKFMPWEAPKTPLDFEKVWNGWSENRKRGLEIVFAIRDRKSQEFLGLVGLHRLTTAPRIGIWIKERCHGKGYGKAAVQAVIEWATQELGIEQFNYTVAEDNIPSERIALSLGGVKNGYLVGSKYNAQIYKIIHHIMPFKEAL</sequence>
<protein>
    <recommendedName>
        <fullName evidence="1">N-acetyltransferase domain-containing protein</fullName>
    </recommendedName>
</protein>
<comment type="caution">
    <text evidence="2">The sequence shown here is derived from an EMBL/GenBank/DDBJ whole genome shotgun (WGS) entry which is preliminary data.</text>
</comment>
<dbReference type="Pfam" id="PF13302">
    <property type="entry name" value="Acetyltransf_3"/>
    <property type="match status" value="1"/>
</dbReference>
<dbReference type="PATRIC" id="fig|1392540.3.peg.1619"/>
<evidence type="ECO:0000259" key="1">
    <source>
        <dbReference type="PROSITE" id="PS51186"/>
    </source>
</evidence>
<evidence type="ECO:0000313" key="3">
    <source>
        <dbReference type="Proteomes" id="UP000023785"/>
    </source>
</evidence>
<dbReference type="eggNOG" id="COG1670">
    <property type="taxonomic scope" value="Bacteria"/>
</dbReference>
<accession>V2TLX3</accession>
<keyword evidence="3" id="KW-1185">Reference proteome</keyword>
<dbReference type="PROSITE" id="PS51186">
    <property type="entry name" value="GNAT"/>
    <property type="match status" value="1"/>
</dbReference>
<dbReference type="GO" id="GO:0005737">
    <property type="term" value="C:cytoplasm"/>
    <property type="evidence" value="ECO:0007669"/>
    <property type="project" value="TreeGrafter"/>
</dbReference>
<dbReference type="EMBL" id="AYER01000006">
    <property type="protein sequence ID" value="ESK38851.1"/>
    <property type="molecule type" value="Genomic_DNA"/>
</dbReference>
<reference evidence="2 3" key="1">
    <citation type="submission" date="2013-10" db="EMBL/GenBank/DDBJ databases">
        <title>The Genome Sequence of Acinetobacter nectaris CIP 110549.</title>
        <authorList>
            <consortium name="The Broad Institute Genomics Platform"/>
            <consortium name="The Broad Institute Genome Sequencing Center for Infectious Disease"/>
            <person name="Cerqueira G."/>
            <person name="Feldgarden M."/>
            <person name="Courvalin P."/>
            <person name="Grillot-Courvalin C."/>
            <person name="Clermont D."/>
            <person name="Rocha E."/>
            <person name="Yoon E.-J."/>
            <person name="Nemec A."/>
            <person name="Young S.K."/>
            <person name="Zeng Q."/>
            <person name="Gargeya S."/>
            <person name="Fitzgerald M."/>
            <person name="Abouelleil A."/>
            <person name="Alvarado L."/>
            <person name="Berlin A.M."/>
            <person name="Chapman S.B."/>
            <person name="Gainer-Dewar J."/>
            <person name="Goldberg J."/>
            <person name="Gnerre S."/>
            <person name="Griggs A."/>
            <person name="Gujja S."/>
            <person name="Hansen M."/>
            <person name="Howarth C."/>
            <person name="Imamovic A."/>
            <person name="Ireland A."/>
            <person name="Larimer J."/>
            <person name="McCowan C."/>
            <person name="Murphy C."/>
            <person name="Pearson M."/>
            <person name="Poon T.W."/>
            <person name="Priest M."/>
            <person name="Roberts A."/>
            <person name="Saif S."/>
            <person name="Shea T."/>
            <person name="Sykes S."/>
            <person name="Wortman J."/>
            <person name="Nusbaum C."/>
            <person name="Birren B."/>
        </authorList>
    </citation>
    <scope>NUCLEOTIDE SEQUENCE [LARGE SCALE GENOMIC DNA]</scope>
    <source>
        <strain evidence="2 3">CIP 110549</strain>
    </source>
</reference>
<dbReference type="CDD" id="cd04301">
    <property type="entry name" value="NAT_SF"/>
    <property type="match status" value="1"/>
</dbReference>
<dbReference type="Gene3D" id="3.40.630.30">
    <property type="match status" value="1"/>
</dbReference>
<organism evidence="2 3">
    <name type="scientific">Acinetobacter nectaris CIP 110549</name>
    <dbReference type="NCBI Taxonomy" id="1392540"/>
    <lineage>
        <taxon>Bacteria</taxon>
        <taxon>Pseudomonadati</taxon>
        <taxon>Pseudomonadota</taxon>
        <taxon>Gammaproteobacteria</taxon>
        <taxon>Moraxellales</taxon>
        <taxon>Moraxellaceae</taxon>
        <taxon>Acinetobacter</taxon>
    </lineage>
</organism>
<dbReference type="GO" id="GO:0008999">
    <property type="term" value="F:protein-N-terminal-alanine acetyltransferase activity"/>
    <property type="evidence" value="ECO:0007669"/>
    <property type="project" value="TreeGrafter"/>
</dbReference>
<evidence type="ECO:0000313" key="2">
    <source>
        <dbReference type="EMBL" id="ESK38851.1"/>
    </source>
</evidence>
<dbReference type="InterPro" id="IPR000182">
    <property type="entry name" value="GNAT_dom"/>
</dbReference>
<dbReference type="PANTHER" id="PTHR43441:SF2">
    <property type="entry name" value="FAMILY ACETYLTRANSFERASE, PUTATIVE (AFU_ORTHOLOGUE AFUA_7G00850)-RELATED"/>
    <property type="match status" value="1"/>
</dbReference>
<dbReference type="GO" id="GO:1990189">
    <property type="term" value="F:protein N-terminal-serine acetyltransferase activity"/>
    <property type="evidence" value="ECO:0007669"/>
    <property type="project" value="TreeGrafter"/>
</dbReference>
<gene>
    <name evidence="2" type="ORF">P256_01670</name>
</gene>
<dbReference type="OrthoDB" id="5292292at2"/>
<proteinExistence type="predicted"/>